<dbReference type="EMBL" id="CAICTM010002028">
    <property type="protein sequence ID" value="CAB9527619.1"/>
    <property type="molecule type" value="Genomic_DNA"/>
</dbReference>
<organism evidence="2 3">
    <name type="scientific">Seminavis robusta</name>
    <dbReference type="NCBI Taxonomy" id="568900"/>
    <lineage>
        <taxon>Eukaryota</taxon>
        <taxon>Sar</taxon>
        <taxon>Stramenopiles</taxon>
        <taxon>Ochrophyta</taxon>
        <taxon>Bacillariophyta</taxon>
        <taxon>Bacillariophyceae</taxon>
        <taxon>Bacillariophycidae</taxon>
        <taxon>Naviculales</taxon>
        <taxon>Naviculaceae</taxon>
        <taxon>Seminavis</taxon>
    </lineage>
</organism>
<name>A0A9N8EX88_9STRA</name>
<reference evidence="2" key="1">
    <citation type="submission" date="2020-06" db="EMBL/GenBank/DDBJ databases">
        <authorList>
            <consortium name="Plant Systems Biology data submission"/>
        </authorList>
    </citation>
    <scope>NUCLEOTIDE SEQUENCE</scope>
    <source>
        <strain evidence="2">D6</strain>
    </source>
</reference>
<evidence type="ECO:0000256" key="1">
    <source>
        <dbReference type="SAM" id="MobiDB-lite"/>
    </source>
</evidence>
<dbReference type="OrthoDB" id="52089at2759"/>
<protein>
    <submittedName>
        <fullName evidence="2">Uncharacterized protein</fullName>
    </submittedName>
</protein>
<comment type="caution">
    <text evidence="2">The sequence shown here is derived from an EMBL/GenBank/DDBJ whole genome shotgun (WGS) entry which is preliminary data.</text>
</comment>
<evidence type="ECO:0000313" key="2">
    <source>
        <dbReference type="EMBL" id="CAB9527619.1"/>
    </source>
</evidence>
<sequence>MIRKPLQRRNPTALAKTREKEGRAQAERQKQPFYNPSEFKDRELPLVYKPKVIKQLGDHCYIFHCTVKGNTGNRFNKNMIVLVDRNANADMSPEQQARGVLTLINPLRLSPEGEAKLLELGVLTNLIRLGPSEHAAFEDNYYLTKFPDIQRWAPGPFASCPNLPLDQVLYDTTPTRKLKLDAPISPVSPHPDIQVFVFEETVQPEALLVLSSKRALIAGECLQYQLDNPYVNDSVRTQYHEPLGLLDARIVMSEHWIHMQSVVSTNSKKLSHSFKSRAQRNKTFFSNSGKFKLRNDFVRLLKLELARFISSSGNSTLQDDAVKDDITAAMERACQLV</sequence>
<evidence type="ECO:0000313" key="3">
    <source>
        <dbReference type="Proteomes" id="UP001153069"/>
    </source>
</evidence>
<gene>
    <name evidence="2" type="ORF">SEMRO_2030_G311810.1</name>
</gene>
<accession>A0A9N8EX88</accession>
<dbReference type="AlphaFoldDB" id="A0A9N8EX88"/>
<feature type="region of interest" description="Disordered" evidence="1">
    <location>
        <begin position="1"/>
        <end position="35"/>
    </location>
</feature>
<feature type="compositionally biased region" description="Basic and acidic residues" evidence="1">
    <location>
        <begin position="16"/>
        <end position="30"/>
    </location>
</feature>
<keyword evidence="3" id="KW-1185">Reference proteome</keyword>
<proteinExistence type="predicted"/>
<dbReference type="Proteomes" id="UP001153069">
    <property type="component" value="Unassembled WGS sequence"/>
</dbReference>